<organism evidence="1 2">
    <name type="scientific">Pristionchus pacificus</name>
    <name type="common">Parasitic nematode worm</name>
    <dbReference type="NCBI Taxonomy" id="54126"/>
    <lineage>
        <taxon>Eukaryota</taxon>
        <taxon>Metazoa</taxon>
        <taxon>Ecdysozoa</taxon>
        <taxon>Nematoda</taxon>
        <taxon>Chromadorea</taxon>
        <taxon>Rhabditida</taxon>
        <taxon>Rhabditina</taxon>
        <taxon>Diplogasteromorpha</taxon>
        <taxon>Diplogasteroidea</taxon>
        <taxon>Neodiplogasteridae</taxon>
        <taxon>Pristionchus</taxon>
    </lineage>
</organism>
<reference evidence="2" key="1">
    <citation type="journal article" date="2008" name="Nat. Genet.">
        <title>The Pristionchus pacificus genome provides a unique perspective on nematode lifestyle and parasitism.</title>
        <authorList>
            <person name="Dieterich C."/>
            <person name="Clifton S.W."/>
            <person name="Schuster L.N."/>
            <person name="Chinwalla A."/>
            <person name="Delehaunty K."/>
            <person name="Dinkelacker I."/>
            <person name="Fulton L."/>
            <person name="Fulton R."/>
            <person name="Godfrey J."/>
            <person name="Minx P."/>
            <person name="Mitreva M."/>
            <person name="Roeseler W."/>
            <person name="Tian H."/>
            <person name="Witte H."/>
            <person name="Yang S.P."/>
            <person name="Wilson R.K."/>
            <person name="Sommer R.J."/>
        </authorList>
    </citation>
    <scope>NUCLEOTIDE SEQUENCE [LARGE SCALE GENOMIC DNA]</scope>
    <source>
        <strain evidence="2">PS312</strain>
    </source>
</reference>
<gene>
    <name evidence="1" type="primary">WBGene00106941</name>
</gene>
<dbReference type="OrthoDB" id="5827301at2759"/>
<evidence type="ECO:0000313" key="2">
    <source>
        <dbReference type="Proteomes" id="UP000005239"/>
    </source>
</evidence>
<dbReference type="Proteomes" id="UP000005239">
    <property type="component" value="Unassembled WGS sequence"/>
</dbReference>
<dbReference type="EnsemblMetazoa" id="PPA17387.1">
    <property type="protein sequence ID" value="PPA17387.1"/>
    <property type="gene ID" value="WBGene00106941"/>
</dbReference>
<protein>
    <submittedName>
        <fullName evidence="1">Uncharacterized protein</fullName>
    </submittedName>
</protein>
<name>A0A2A6BX32_PRIPA</name>
<accession>A0A8R1YD60</accession>
<reference evidence="1" key="2">
    <citation type="submission" date="2022-06" db="UniProtKB">
        <authorList>
            <consortium name="EnsemblMetazoa"/>
        </authorList>
    </citation>
    <scope>IDENTIFICATION</scope>
    <source>
        <strain evidence="1">PS312</strain>
    </source>
</reference>
<evidence type="ECO:0000313" key="1">
    <source>
        <dbReference type="EnsemblMetazoa" id="PPA17387.1"/>
    </source>
</evidence>
<keyword evidence="2" id="KW-1185">Reference proteome</keyword>
<dbReference type="AlphaFoldDB" id="A0A2A6BX32"/>
<sequence length="1044" mass="117678">MMNFDTTITEEREPINGMKMGGKSREISTGKVTILVGSGIAADSVSSRKEEGDKSPLHPIFHHFCNVKRLIELADAFSAGHAPTKEQADHVRQLLHDITAKYADKMTEDACFPEDTEAYETEYSNLAWMGLLVESRLSQLPFDFVGPYVERFDRILTRFVELARPIRPPNLHENVDEWTRFTNYYTSVTRTLSATRKEKAKIPSKAMMEGLGMFCEKELHPCIESYRTLAYNHSNRLNARLRRAEIDRLAGLPSDVDYFENAAIAMYHNMMTTLCCFSIIIKDFRNDLHKFYRIHIDSIPVTEEHVYLLTTMENLLCDCLFSPQLHMNPVLVTNNLFSFSCISLARSLLYKEFTVHVISEETAKELQDQMGPIKLGSHGKGSQLKVTSAALIAIKPVSGVKRNNATVSPEGGNTAHKKSDVNSREFVPLEPTFHEEKLCWTANYPHLLCTTRQKDQEPKNMILASKNAGRRPIFYFFICGAFYSTLGGVNYCQTFGQAFAIATRRNQDCQVQRMTSSYTATCFWMYGASQLKGSILDFSEGTITWHRFKMLLQKHLRIAGEADREFSDDELEMLQEKMHCTECSDSGKEKDGTPLIAYKNLLCPHLRYEQCQPSTSTEVTDDDMNESSNDTPAQARDLRISVWRGILEILQFFTDPKTGVPELWEDGVLHGFNYVDVMTERLSRLTNTSLACYLSMSNGGAVCFVVRRRDGQIVHLDPIDLKKLQIKPLTEYLWDIGTDEKVVTVLTGLGAVVPFQALKVEAVMLRARQYVAIRSNITHSGSTERVEDTSFKGIHVAVVTCDKKPADALASDVETTQRPESTEPKTKENFEKRLLEMAADYGLSMREVSALVARHAPPPRRSAPCRRVCCAAPAGLPAAAAAAAVPRTQKMEQQRRMDAPQEEKTPLHYFGPIDPTSAADEQMSMEMMDTNGVAGPSHEVFFPAIAAHPMRMADPRGTARQSVIREPQSPYANPYAYSSPFRIDTPMQLNDEYQAVHAFFDAATPRLDSRFLHGVSLQRPRRFSGFCECGDGQLREAMKTKRPL</sequence>
<proteinExistence type="predicted"/>
<accession>A0A2A6BX32</accession>